<accession>A0A923HM62</accession>
<reference evidence="1" key="1">
    <citation type="submission" date="2020-08" db="EMBL/GenBank/DDBJ databases">
        <title>Novel species isolated from subtropical streams in China.</title>
        <authorList>
            <person name="Lu H."/>
        </authorList>
    </citation>
    <scope>NUCLEOTIDE SEQUENCE</scope>
    <source>
        <strain evidence="1">LX22W</strain>
    </source>
</reference>
<dbReference type="RefSeq" id="WP_186916400.1">
    <property type="nucleotide sequence ID" value="NZ_JACOFZ010000003.1"/>
</dbReference>
<sequence length="181" mass="20322">MHTNRKLFDLATKNSQRNAASEFVSSLPGKLKTIFEGAKVIYHPELSEFFSPIIHQSIELQKLIDLPTVGTKTMMTSSKEKALEHFFRWASELPEDEYVFVLGGGNGVSFDGTTSWVSNFPGYVLKVSDALEAYKMLSLNDFEEVAIASQNSQHAVLLETFCGFLPDDPSEDEVVYELSKW</sequence>
<proteinExistence type="predicted"/>
<keyword evidence="2" id="KW-1185">Reference proteome</keyword>
<organism evidence="1 2">
    <name type="scientific">Undibacterium nitidum</name>
    <dbReference type="NCBI Taxonomy" id="2762298"/>
    <lineage>
        <taxon>Bacteria</taxon>
        <taxon>Pseudomonadati</taxon>
        <taxon>Pseudomonadota</taxon>
        <taxon>Betaproteobacteria</taxon>
        <taxon>Burkholderiales</taxon>
        <taxon>Oxalobacteraceae</taxon>
        <taxon>Undibacterium</taxon>
    </lineage>
</organism>
<dbReference type="EMBL" id="JACOFZ010000003">
    <property type="protein sequence ID" value="MBC3881944.1"/>
    <property type="molecule type" value="Genomic_DNA"/>
</dbReference>
<name>A0A923HM62_9BURK</name>
<dbReference type="Proteomes" id="UP000627446">
    <property type="component" value="Unassembled WGS sequence"/>
</dbReference>
<evidence type="ECO:0000313" key="1">
    <source>
        <dbReference type="EMBL" id="MBC3881944.1"/>
    </source>
</evidence>
<protein>
    <submittedName>
        <fullName evidence="1">Uncharacterized protein</fullName>
    </submittedName>
</protein>
<dbReference type="AlphaFoldDB" id="A0A923HM62"/>
<comment type="caution">
    <text evidence="1">The sequence shown here is derived from an EMBL/GenBank/DDBJ whole genome shotgun (WGS) entry which is preliminary data.</text>
</comment>
<evidence type="ECO:0000313" key="2">
    <source>
        <dbReference type="Proteomes" id="UP000627446"/>
    </source>
</evidence>
<gene>
    <name evidence="1" type="ORF">H8K36_11195</name>
</gene>